<proteinExistence type="predicted"/>
<dbReference type="WBParaSite" id="Pan_g16568.t1">
    <property type="protein sequence ID" value="Pan_g16568.t1"/>
    <property type="gene ID" value="Pan_g16568"/>
</dbReference>
<feature type="signal peptide" evidence="1">
    <location>
        <begin position="1"/>
        <end position="17"/>
    </location>
</feature>
<keyword evidence="2" id="KW-1185">Reference proteome</keyword>
<sequence>MLWYALVLILLIGSIQADEREVLPSAPSNAHEALRLPKRIGTFPDERSTMRKPLPDEFFKRRVNIRKPLPDRFF</sequence>
<evidence type="ECO:0000256" key="1">
    <source>
        <dbReference type="SAM" id="SignalP"/>
    </source>
</evidence>
<reference evidence="2" key="1">
    <citation type="journal article" date="2013" name="Genetics">
        <title>The draft genome and transcriptome of Panagrellus redivivus are shaped by the harsh demands of a free-living lifestyle.</title>
        <authorList>
            <person name="Srinivasan J."/>
            <person name="Dillman A.R."/>
            <person name="Macchietto M.G."/>
            <person name="Heikkinen L."/>
            <person name="Lakso M."/>
            <person name="Fracchia K.M."/>
            <person name="Antoshechkin I."/>
            <person name="Mortazavi A."/>
            <person name="Wong G."/>
            <person name="Sternberg P.W."/>
        </authorList>
    </citation>
    <scope>NUCLEOTIDE SEQUENCE [LARGE SCALE GENOMIC DNA]</scope>
    <source>
        <strain evidence="2">MT8872</strain>
    </source>
</reference>
<accession>A0A7E4V614</accession>
<feature type="chain" id="PRO_5028927451" evidence="1">
    <location>
        <begin position="18"/>
        <end position="74"/>
    </location>
</feature>
<evidence type="ECO:0000313" key="3">
    <source>
        <dbReference type="WBParaSite" id="Pan_g16568.t1"/>
    </source>
</evidence>
<protein>
    <submittedName>
        <fullName evidence="3">Uncharacterized protein</fullName>
    </submittedName>
</protein>
<organism evidence="2 3">
    <name type="scientific">Panagrellus redivivus</name>
    <name type="common">Microworm</name>
    <dbReference type="NCBI Taxonomy" id="6233"/>
    <lineage>
        <taxon>Eukaryota</taxon>
        <taxon>Metazoa</taxon>
        <taxon>Ecdysozoa</taxon>
        <taxon>Nematoda</taxon>
        <taxon>Chromadorea</taxon>
        <taxon>Rhabditida</taxon>
        <taxon>Tylenchina</taxon>
        <taxon>Panagrolaimomorpha</taxon>
        <taxon>Panagrolaimoidea</taxon>
        <taxon>Panagrolaimidae</taxon>
        <taxon>Panagrellus</taxon>
    </lineage>
</organism>
<evidence type="ECO:0000313" key="2">
    <source>
        <dbReference type="Proteomes" id="UP000492821"/>
    </source>
</evidence>
<dbReference type="Proteomes" id="UP000492821">
    <property type="component" value="Unassembled WGS sequence"/>
</dbReference>
<keyword evidence="1" id="KW-0732">Signal</keyword>
<name>A0A7E4V614_PANRE</name>
<dbReference type="AlphaFoldDB" id="A0A7E4V614"/>
<reference evidence="3" key="2">
    <citation type="submission" date="2020-10" db="UniProtKB">
        <authorList>
            <consortium name="WormBaseParasite"/>
        </authorList>
    </citation>
    <scope>IDENTIFICATION</scope>
</reference>